<gene>
    <name evidence="2" type="ORF">C8E03_1304</name>
</gene>
<evidence type="ECO:0000256" key="1">
    <source>
        <dbReference type="SAM" id="MobiDB-lite"/>
    </source>
</evidence>
<feature type="region of interest" description="Disordered" evidence="1">
    <location>
        <begin position="26"/>
        <end position="72"/>
    </location>
</feature>
<name>A0A318EG13_9FIRM</name>
<dbReference type="Proteomes" id="UP000247523">
    <property type="component" value="Unassembled WGS sequence"/>
</dbReference>
<dbReference type="AlphaFoldDB" id="A0A318EG13"/>
<comment type="caution">
    <text evidence="2">The sequence shown here is derived from an EMBL/GenBank/DDBJ whole genome shotgun (WGS) entry which is preliminary data.</text>
</comment>
<evidence type="ECO:0000313" key="3">
    <source>
        <dbReference type="Proteomes" id="UP000247523"/>
    </source>
</evidence>
<sequence>QEDTYRGDGLNLYAYCANNPVSYVDPSGNQCKAAKDRLAASTSKGKNETKTSTKLAAHQDSSSKGSGGDASETYYRTMSHEDYDKLRMTGELQPTGETFISPTQSFSEDYSGITVEIKVNKGTTSQLEIIGAKNDSNITNSTYPNMPYVDKGWTINNAQFKGEGDQINIGLGKGKGLEIFNSNIIDFNKVGGN</sequence>
<feature type="non-terminal residue" evidence="2">
    <location>
        <position position="1"/>
    </location>
</feature>
<protein>
    <submittedName>
        <fullName evidence="2">RHS repeat-associated protein</fullName>
    </submittedName>
</protein>
<organism evidence="2 3">
    <name type="scientific">Lachnotalea glycerini</name>
    <dbReference type="NCBI Taxonomy" id="1763509"/>
    <lineage>
        <taxon>Bacteria</taxon>
        <taxon>Bacillati</taxon>
        <taxon>Bacillota</taxon>
        <taxon>Clostridia</taxon>
        <taxon>Lachnospirales</taxon>
        <taxon>Lachnospiraceae</taxon>
        <taxon>Lachnotalea</taxon>
    </lineage>
</organism>
<dbReference type="EMBL" id="QICS01000030">
    <property type="protein sequence ID" value="PXV84409.1"/>
    <property type="molecule type" value="Genomic_DNA"/>
</dbReference>
<proteinExistence type="predicted"/>
<dbReference type="Gene3D" id="2.180.10.10">
    <property type="entry name" value="RHS repeat-associated core"/>
    <property type="match status" value="1"/>
</dbReference>
<reference evidence="2 3" key="1">
    <citation type="submission" date="2018-05" db="EMBL/GenBank/DDBJ databases">
        <title>Genomic Encyclopedia of Type Strains, Phase IV (KMG-IV): sequencing the most valuable type-strain genomes for metagenomic binning, comparative biology and taxonomic classification.</title>
        <authorList>
            <person name="Goeker M."/>
        </authorList>
    </citation>
    <scope>NUCLEOTIDE SEQUENCE [LARGE SCALE GENOMIC DNA]</scope>
    <source>
        <strain evidence="2 3">DSM 28816</strain>
    </source>
</reference>
<accession>A0A318EG13</accession>
<evidence type="ECO:0000313" key="2">
    <source>
        <dbReference type="EMBL" id="PXV84409.1"/>
    </source>
</evidence>